<evidence type="ECO:0000313" key="2">
    <source>
        <dbReference type="Proteomes" id="UP000540989"/>
    </source>
</evidence>
<reference evidence="1 2" key="1">
    <citation type="submission" date="2020-08" db="EMBL/GenBank/DDBJ databases">
        <title>Genomic Encyclopedia of Type Strains, Phase IV (KMG-V): Genome sequencing to study the core and pangenomes of soil and plant-associated prokaryotes.</title>
        <authorList>
            <person name="Whitman W."/>
        </authorList>
    </citation>
    <scope>NUCLEOTIDE SEQUENCE [LARGE SCALE GENOMIC DNA]</scope>
    <source>
        <strain evidence="1 2">M8UP14</strain>
    </source>
</reference>
<proteinExistence type="predicted"/>
<dbReference type="Proteomes" id="UP000540989">
    <property type="component" value="Unassembled WGS sequence"/>
</dbReference>
<keyword evidence="2" id="KW-1185">Reference proteome</keyword>
<organism evidence="1 2">
    <name type="scientific">Granulicella aggregans</name>
    <dbReference type="NCBI Taxonomy" id="474949"/>
    <lineage>
        <taxon>Bacteria</taxon>
        <taxon>Pseudomonadati</taxon>
        <taxon>Acidobacteriota</taxon>
        <taxon>Terriglobia</taxon>
        <taxon>Terriglobales</taxon>
        <taxon>Acidobacteriaceae</taxon>
        <taxon>Granulicella</taxon>
    </lineage>
</organism>
<evidence type="ECO:0000313" key="1">
    <source>
        <dbReference type="EMBL" id="MBB5057223.1"/>
    </source>
</evidence>
<dbReference type="AlphaFoldDB" id="A0A7W7ZCI0"/>
<comment type="caution">
    <text evidence="1">The sequence shown here is derived from an EMBL/GenBank/DDBJ whole genome shotgun (WGS) entry which is preliminary data.</text>
</comment>
<dbReference type="EMBL" id="JACHIP010000002">
    <property type="protein sequence ID" value="MBB5057223.1"/>
    <property type="molecule type" value="Genomic_DNA"/>
</dbReference>
<protein>
    <submittedName>
        <fullName evidence="1">Uncharacterized protein</fullName>
    </submittedName>
</protein>
<sequence>MTTPSRPISRKEMPSFCTFALLLGPSSLSLCESNIRLLEKSLINKRSSGQRAATTRRMVSARFTASRAVPSDH</sequence>
<name>A0A7W7ZCI0_9BACT</name>
<accession>A0A7W7ZCI0</accession>
<gene>
    <name evidence="1" type="ORF">HDF16_001908</name>
</gene>